<proteinExistence type="predicted"/>
<keyword evidence="2" id="KW-1185">Reference proteome</keyword>
<dbReference type="EMBL" id="CAKOFQ010006685">
    <property type="protein sequence ID" value="CAH1959885.1"/>
    <property type="molecule type" value="Genomic_DNA"/>
</dbReference>
<gene>
    <name evidence="1" type="ORF">ACAOBT_LOCUS3436</name>
</gene>
<accession>A0A9P0P050</accession>
<reference evidence="1" key="1">
    <citation type="submission" date="2022-03" db="EMBL/GenBank/DDBJ databases">
        <authorList>
            <person name="Sayadi A."/>
        </authorList>
    </citation>
    <scope>NUCLEOTIDE SEQUENCE</scope>
</reference>
<evidence type="ECO:0000313" key="1">
    <source>
        <dbReference type="EMBL" id="CAH1959885.1"/>
    </source>
</evidence>
<evidence type="ECO:0000313" key="2">
    <source>
        <dbReference type="Proteomes" id="UP001152888"/>
    </source>
</evidence>
<protein>
    <submittedName>
        <fullName evidence="1">Uncharacterized protein</fullName>
    </submittedName>
</protein>
<organism evidence="1 2">
    <name type="scientific">Acanthoscelides obtectus</name>
    <name type="common">Bean weevil</name>
    <name type="synonym">Bruchus obtectus</name>
    <dbReference type="NCBI Taxonomy" id="200917"/>
    <lineage>
        <taxon>Eukaryota</taxon>
        <taxon>Metazoa</taxon>
        <taxon>Ecdysozoa</taxon>
        <taxon>Arthropoda</taxon>
        <taxon>Hexapoda</taxon>
        <taxon>Insecta</taxon>
        <taxon>Pterygota</taxon>
        <taxon>Neoptera</taxon>
        <taxon>Endopterygota</taxon>
        <taxon>Coleoptera</taxon>
        <taxon>Polyphaga</taxon>
        <taxon>Cucujiformia</taxon>
        <taxon>Chrysomeloidea</taxon>
        <taxon>Chrysomelidae</taxon>
        <taxon>Bruchinae</taxon>
        <taxon>Bruchini</taxon>
        <taxon>Acanthoscelides</taxon>
    </lineage>
</organism>
<name>A0A9P0P050_ACAOB</name>
<dbReference type="Proteomes" id="UP001152888">
    <property type="component" value="Unassembled WGS sequence"/>
</dbReference>
<comment type="caution">
    <text evidence="1">The sequence shown here is derived from an EMBL/GenBank/DDBJ whole genome shotgun (WGS) entry which is preliminary data.</text>
</comment>
<sequence length="8" mass="955">MSRMKSES</sequence>